<dbReference type="EMBL" id="CP097502">
    <property type="protein sequence ID" value="URD73261.1"/>
    <property type="molecule type" value="Genomic_DNA"/>
</dbReference>
<dbReference type="AlphaFoldDB" id="A0A9E7JA03"/>
<name>A0A9E7JA03_9LILI</name>
<organism evidence="1 2">
    <name type="scientific">Musa troglodytarum</name>
    <name type="common">fe'i banana</name>
    <dbReference type="NCBI Taxonomy" id="320322"/>
    <lineage>
        <taxon>Eukaryota</taxon>
        <taxon>Viridiplantae</taxon>
        <taxon>Streptophyta</taxon>
        <taxon>Embryophyta</taxon>
        <taxon>Tracheophyta</taxon>
        <taxon>Spermatophyta</taxon>
        <taxon>Magnoliopsida</taxon>
        <taxon>Liliopsida</taxon>
        <taxon>Zingiberales</taxon>
        <taxon>Musaceae</taxon>
        <taxon>Musa</taxon>
    </lineage>
</organism>
<accession>A0A9E7JA03</accession>
<evidence type="ECO:0000313" key="2">
    <source>
        <dbReference type="Proteomes" id="UP001055439"/>
    </source>
</evidence>
<keyword evidence="2" id="KW-1185">Reference proteome</keyword>
<protein>
    <submittedName>
        <fullName evidence="1">Uncharacterized protein</fullName>
    </submittedName>
</protein>
<proteinExistence type="predicted"/>
<gene>
    <name evidence="1" type="ORF">MUK42_08202</name>
</gene>
<dbReference type="Proteomes" id="UP001055439">
    <property type="component" value="Chromosome 1"/>
</dbReference>
<reference evidence="1" key="1">
    <citation type="submission" date="2022-05" db="EMBL/GenBank/DDBJ databases">
        <title>The Musa troglodytarum L. genome provides insights into the mechanism of non-climacteric behaviour and enrichment of carotenoids.</title>
        <authorList>
            <person name="Wang J."/>
        </authorList>
    </citation>
    <scope>NUCLEOTIDE SEQUENCE</scope>
    <source>
        <tissue evidence="1">Leaf</tissue>
    </source>
</reference>
<evidence type="ECO:0000313" key="1">
    <source>
        <dbReference type="EMBL" id="URD73261.1"/>
    </source>
</evidence>
<sequence length="90" mass="9570">MAGVPTMSRPRGTIHSCALPGWKTALHHTSSATPRRVTRSRQAVAAVGIGRSILAAAAQAFPRPLGVFRRPDSMVCYVLGRVSMIGCVEL</sequence>